<comment type="caution">
    <text evidence="1">The sequence shown here is derived from an EMBL/GenBank/DDBJ whole genome shotgun (WGS) entry which is preliminary data.</text>
</comment>
<name>A0ABS6W4Y2_9FLAO</name>
<dbReference type="RefSeq" id="WP_219041206.1">
    <property type="nucleotide sequence ID" value="NZ_JAHWDF010000021.1"/>
</dbReference>
<evidence type="ECO:0000313" key="2">
    <source>
        <dbReference type="Proteomes" id="UP000719267"/>
    </source>
</evidence>
<dbReference type="EMBL" id="JAHWDF010000021">
    <property type="protein sequence ID" value="MBW2962922.1"/>
    <property type="molecule type" value="Genomic_DNA"/>
</dbReference>
<gene>
    <name evidence="1" type="ORF">KW502_14115</name>
</gene>
<sequence>MKKAKQIIKDFEEQLISLQQEEYTLVAMAVKGIHSSYHSLVQLKKWLAEHEFDLLTEEINFFKNMQSIPLSYFLYFTELRTCELQKPKAGLQFQVAYLEKELKKINKFFYQYSEFANYMELGETYLDPQFFSISQGSEGTLKSLIEETPSLEFESNYRLLWAKIKAKHKLIDHIKATLIQLKQPHQKLPLKKVSNLKWTASKTAMTELVYALYSARALNSGEAELKEIASALQYIFQTDVGDLYRTYTEIRARKLQPTKFLDHLKVNLEQKMYEAEE</sequence>
<dbReference type="Proteomes" id="UP000719267">
    <property type="component" value="Unassembled WGS sequence"/>
</dbReference>
<evidence type="ECO:0000313" key="1">
    <source>
        <dbReference type="EMBL" id="MBW2962922.1"/>
    </source>
</evidence>
<dbReference type="Pfam" id="PF09357">
    <property type="entry name" value="RteC"/>
    <property type="match status" value="1"/>
</dbReference>
<proteinExistence type="predicted"/>
<dbReference type="InterPro" id="IPR018534">
    <property type="entry name" value="Tet_reg_excision_RteC"/>
</dbReference>
<accession>A0ABS6W4Y2</accession>
<organism evidence="1 2">
    <name type="scientific">Mesonia aestuariivivens</name>
    <dbReference type="NCBI Taxonomy" id="2796128"/>
    <lineage>
        <taxon>Bacteria</taxon>
        <taxon>Pseudomonadati</taxon>
        <taxon>Bacteroidota</taxon>
        <taxon>Flavobacteriia</taxon>
        <taxon>Flavobacteriales</taxon>
        <taxon>Flavobacteriaceae</taxon>
        <taxon>Mesonia</taxon>
    </lineage>
</organism>
<keyword evidence="2" id="KW-1185">Reference proteome</keyword>
<reference evidence="1 2" key="1">
    <citation type="submission" date="2021-07" db="EMBL/GenBank/DDBJ databases">
        <title>Mesonia aestuariivivens sp. nov., isolated from a tidal flat.</title>
        <authorList>
            <person name="Kim Y.-O."/>
            <person name="Yoon J.-H."/>
        </authorList>
    </citation>
    <scope>NUCLEOTIDE SEQUENCE [LARGE SCALE GENOMIC DNA]</scope>
    <source>
        <strain evidence="1 2">JHPTF-M18</strain>
    </source>
</reference>
<protein>
    <submittedName>
        <fullName evidence="1">RteC domain-containing protein</fullName>
    </submittedName>
</protein>